<evidence type="ECO:0000256" key="11">
    <source>
        <dbReference type="PROSITE-ProRule" id="PRU00042"/>
    </source>
</evidence>
<dbReference type="SUPFAM" id="SSF57667">
    <property type="entry name" value="beta-beta-alpha zinc fingers"/>
    <property type="match status" value="4"/>
</dbReference>
<dbReference type="FunFam" id="3.30.160.60:FF:002203">
    <property type="entry name" value="Zinc finger protein 142-like Protein"/>
    <property type="match status" value="1"/>
</dbReference>
<dbReference type="Pfam" id="PF00096">
    <property type="entry name" value="zf-C2H2"/>
    <property type="match status" value="6"/>
</dbReference>
<dbReference type="InterPro" id="IPR012934">
    <property type="entry name" value="Znf_AD"/>
</dbReference>
<evidence type="ECO:0000256" key="6">
    <source>
        <dbReference type="ARBA" id="ARBA00022833"/>
    </source>
</evidence>
<feature type="binding site" evidence="12">
    <location>
        <position position="10"/>
    </location>
    <ligand>
        <name>Zn(2+)</name>
        <dbReference type="ChEBI" id="CHEBI:29105"/>
    </ligand>
</feature>
<comment type="caution">
    <text evidence="16">The sequence shown here is derived from an EMBL/GenBank/DDBJ whole genome shotgun (WGS) entry which is preliminary data.</text>
</comment>
<proteinExistence type="predicted"/>
<dbReference type="FunFam" id="3.30.160.60:FF:000363">
    <property type="entry name" value="Zinc finger protein 239"/>
    <property type="match status" value="1"/>
</dbReference>
<evidence type="ECO:0000256" key="3">
    <source>
        <dbReference type="ARBA" id="ARBA00022723"/>
    </source>
</evidence>
<reference evidence="16" key="2">
    <citation type="submission" date="2021-08" db="EMBL/GenBank/DDBJ databases">
        <authorList>
            <person name="Eriksson T."/>
        </authorList>
    </citation>
    <scope>NUCLEOTIDE SEQUENCE</scope>
    <source>
        <strain evidence="16">Stoneville</strain>
        <tissue evidence="16">Whole head</tissue>
    </source>
</reference>
<dbReference type="GO" id="GO:0008270">
    <property type="term" value="F:zinc ion binding"/>
    <property type="evidence" value="ECO:0007669"/>
    <property type="project" value="UniProtKB-UniRule"/>
</dbReference>
<dbReference type="PANTHER" id="PTHR24394">
    <property type="entry name" value="ZINC FINGER PROTEIN"/>
    <property type="match status" value="1"/>
</dbReference>
<keyword evidence="6 12" id="KW-0862">Zinc</keyword>
<feature type="binding site" evidence="12">
    <location>
        <position position="53"/>
    </location>
    <ligand>
        <name>Zn(2+)</name>
        <dbReference type="ChEBI" id="CHEBI:29105"/>
    </ligand>
</feature>
<evidence type="ECO:0000256" key="9">
    <source>
        <dbReference type="ARBA" id="ARBA00023163"/>
    </source>
</evidence>
<dbReference type="InterPro" id="IPR036236">
    <property type="entry name" value="Znf_C2H2_sf"/>
</dbReference>
<evidence type="ECO:0000256" key="10">
    <source>
        <dbReference type="ARBA" id="ARBA00023242"/>
    </source>
</evidence>
<comment type="subcellular location">
    <subcellularLocation>
        <location evidence="2">Nucleus</location>
    </subcellularLocation>
</comment>
<evidence type="ECO:0000256" key="4">
    <source>
        <dbReference type="ARBA" id="ARBA00022737"/>
    </source>
</evidence>
<evidence type="ECO:0000256" key="13">
    <source>
        <dbReference type="SAM" id="MobiDB-lite"/>
    </source>
</evidence>
<evidence type="ECO:0000256" key="2">
    <source>
        <dbReference type="ARBA" id="ARBA00004123"/>
    </source>
</evidence>
<dbReference type="AlphaFoldDB" id="A0A8J6HMV4"/>
<feature type="domain" description="C2H2-type" evidence="14">
    <location>
        <begin position="567"/>
        <end position="594"/>
    </location>
</feature>
<feature type="domain" description="C2H2-type" evidence="14">
    <location>
        <begin position="651"/>
        <end position="678"/>
    </location>
</feature>
<evidence type="ECO:0000256" key="1">
    <source>
        <dbReference type="ARBA" id="ARBA00003767"/>
    </source>
</evidence>
<name>A0A8J6HMV4_TENMO</name>
<dbReference type="PROSITE" id="PS50157">
    <property type="entry name" value="ZINC_FINGER_C2H2_2"/>
    <property type="match status" value="8"/>
</dbReference>
<feature type="binding site" evidence="12">
    <location>
        <position position="468"/>
    </location>
    <ligand>
        <name>Zn(2+)</name>
        <dbReference type="ChEBI" id="CHEBI:29105"/>
    </ligand>
</feature>
<evidence type="ECO:0000313" key="17">
    <source>
        <dbReference type="Proteomes" id="UP000719412"/>
    </source>
</evidence>
<feature type="region of interest" description="Disordered" evidence="13">
    <location>
        <begin position="504"/>
        <end position="534"/>
    </location>
</feature>
<feature type="domain" description="C2H2-type" evidence="14">
    <location>
        <begin position="225"/>
        <end position="253"/>
    </location>
</feature>
<dbReference type="Proteomes" id="UP000719412">
    <property type="component" value="Unassembled WGS sequence"/>
</dbReference>
<evidence type="ECO:0000259" key="14">
    <source>
        <dbReference type="PROSITE" id="PS50157"/>
    </source>
</evidence>
<keyword evidence="8" id="KW-0238">DNA-binding</keyword>
<dbReference type="PROSITE" id="PS51915">
    <property type="entry name" value="ZAD"/>
    <property type="match status" value="2"/>
</dbReference>
<dbReference type="SMART" id="SM00868">
    <property type="entry name" value="zf-AD"/>
    <property type="match status" value="2"/>
</dbReference>
<evidence type="ECO:0000313" key="16">
    <source>
        <dbReference type="EMBL" id="KAH0817544.1"/>
    </source>
</evidence>
<feature type="binding site" evidence="12">
    <location>
        <position position="7"/>
    </location>
    <ligand>
        <name>Zn(2+)</name>
        <dbReference type="ChEBI" id="CHEBI:29105"/>
    </ligand>
</feature>
<dbReference type="Pfam" id="PF07776">
    <property type="entry name" value="zf-AD"/>
    <property type="match status" value="2"/>
</dbReference>
<feature type="binding site" evidence="12">
    <location>
        <position position="465"/>
    </location>
    <ligand>
        <name>Zn(2+)</name>
        <dbReference type="ChEBI" id="CHEBI:29105"/>
    </ligand>
</feature>
<accession>A0A8J6HMV4</accession>
<dbReference type="FunFam" id="3.30.160.60:FF:001465">
    <property type="entry name" value="Zinc finger protein 560"/>
    <property type="match status" value="1"/>
</dbReference>
<dbReference type="Gene3D" id="3.30.160.60">
    <property type="entry name" value="Classic Zinc Finger"/>
    <property type="match status" value="10"/>
</dbReference>
<dbReference type="EMBL" id="JABDTM020019282">
    <property type="protein sequence ID" value="KAH0817544.1"/>
    <property type="molecule type" value="Genomic_DNA"/>
</dbReference>
<keyword evidence="9" id="KW-0804">Transcription</keyword>
<organism evidence="16 17">
    <name type="scientific">Tenebrio molitor</name>
    <name type="common">Yellow mealworm beetle</name>
    <dbReference type="NCBI Taxonomy" id="7067"/>
    <lineage>
        <taxon>Eukaryota</taxon>
        <taxon>Metazoa</taxon>
        <taxon>Ecdysozoa</taxon>
        <taxon>Arthropoda</taxon>
        <taxon>Hexapoda</taxon>
        <taxon>Insecta</taxon>
        <taxon>Pterygota</taxon>
        <taxon>Neoptera</taxon>
        <taxon>Endopterygota</taxon>
        <taxon>Coleoptera</taxon>
        <taxon>Polyphaga</taxon>
        <taxon>Cucujiformia</taxon>
        <taxon>Tenebrionidae</taxon>
        <taxon>Tenebrio</taxon>
    </lineage>
</organism>
<keyword evidence="5 11" id="KW-0863">Zinc-finger</keyword>
<dbReference type="FunFam" id="3.30.160.60:FF:000624">
    <property type="entry name" value="zinc finger protein 697"/>
    <property type="match status" value="1"/>
</dbReference>
<sequence length="702" mass="82004">MSSDTICRICIEKSQNLHEMYDIFDGEEPIFKLIMSCASVQISKDDDLPSQICQKCLANLNLVLQFKSQCESSDLYLHALKQNLKAKDKSVSENYEKIHLKRENTGIYQCHVCPYGTKSNYFMSDHRKRHDLRLEFFNCEGNKLEKYGCNKCNFATDFVVALNEHNKDTHDTPSNRQNNRIQNRKYTVKSYICGKCKFETRSVLQWMRHTRIRCRGRKTHDACWFECSMCSYRSESALNLKSHKIRRHKHQKPRSSSPRHKCDKCAYKTDHKSHLQSHTIRHHLALEEIQWHKCDKCEYQGKTKACVDKHYRVHHDSSKWIKCNECEFMAKTKDRLKPHLLSKHTPDHEVKWFKCGHCDYRAKFKHNLVNHLTTHHSMKSVNVSRNTAITSNMASFEDLKFYPQDQLGYYCDANSNTTCRICLEKSQNNKKMCNIFDGAEPIFNMIMSCASVQIIQGDGLPNAICQKCLAKLNVAWQFKLQCENSDLRLRQFYTNPVQLTFDETEKGDISFEPDPQTGPDKGPEAKKNTKKRPKESKIHQCDTCGKIFNRREYLTQHIRIHTGEKPYCCHICDKRFVNSGHLTTHMRTHTGERPHACSLCPKAFSTRQELHKHTMVHNGERPFVCTTCGKCFGSSSNLYSHLRHHTGEKNFTCEHCGKAFYTKQELKQHLVIHTGEKAFLCKFCNKRFSQSAHLRRHLKLHA</sequence>
<dbReference type="PANTHER" id="PTHR24394:SF29">
    <property type="entry name" value="MYONEURIN"/>
    <property type="match status" value="1"/>
</dbReference>
<dbReference type="SMART" id="SM00355">
    <property type="entry name" value="ZnF_C2H2"/>
    <property type="match status" value="14"/>
</dbReference>
<feature type="domain" description="C2H2-type" evidence="14">
    <location>
        <begin position="353"/>
        <end position="380"/>
    </location>
</feature>
<evidence type="ECO:0000256" key="7">
    <source>
        <dbReference type="ARBA" id="ARBA00023015"/>
    </source>
</evidence>
<feature type="domain" description="C2H2-type" evidence="14">
    <location>
        <begin position="539"/>
        <end position="566"/>
    </location>
</feature>
<dbReference type="PROSITE" id="PS00028">
    <property type="entry name" value="ZINC_FINGER_C2H2_1"/>
    <property type="match status" value="6"/>
</dbReference>
<feature type="domain" description="C2H2-type" evidence="14">
    <location>
        <begin position="595"/>
        <end position="622"/>
    </location>
</feature>
<keyword evidence="17" id="KW-1185">Reference proteome</keyword>
<dbReference type="Gene3D" id="3.40.1800.20">
    <property type="match status" value="2"/>
</dbReference>
<dbReference type="GO" id="GO:0000981">
    <property type="term" value="F:DNA-binding transcription factor activity, RNA polymerase II-specific"/>
    <property type="evidence" value="ECO:0007669"/>
    <property type="project" value="TreeGrafter"/>
</dbReference>
<feature type="domain" description="C2H2-type" evidence="14">
    <location>
        <begin position="679"/>
        <end position="702"/>
    </location>
</feature>
<feature type="domain" description="ZAD" evidence="15">
    <location>
        <begin position="417"/>
        <end position="492"/>
    </location>
</feature>
<dbReference type="FunFam" id="3.30.160.60:FF:000446">
    <property type="entry name" value="Zinc finger protein"/>
    <property type="match status" value="1"/>
</dbReference>
<dbReference type="FunFam" id="3.30.160.60:FF:001498">
    <property type="entry name" value="Zinc finger protein 404"/>
    <property type="match status" value="1"/>
</dbReference>
<feature type="binding site" evidence="12">
    <location>
        <position position="419"/>
    </location>
    <ligand>
        <name>Zn(2+)</name>
        <dbReference type="ChEBI" id="CHEBI:29105"/>
    </ligand>
</feature>
<reference evidence="16" key="1">
    <citation type="journal article" date="2020" name="J Insects Food Feed">
        <title>The yellow mealworm (Tenebrio molitor) genome: a resource for the emerging insects as food and feed industry.</title>
        <authorList>
            <person name="Eriksson T."/>
            <person name="Andere A."/>
            <person name="Kelstrup H."/>
            <person name="Emery V."/>
            <person name="Picard C."/>
        </authorList>
    </citation>
    <scope>NUCLEOTIDE SEQUENCE</scope>
    <source>
        <strain evidence="16">Stoneville</strain>
        <tissue evidence="16">Whole head</tissue>
    </source>
</reference>
<feature type="binding site" evidence="12">
    <location>
        <position position="56"/>
    </location>
    <ligand>
        <name>Zn(2+)</name>
        <dbReference type="ChEBI" id="CHEBI:29105"/>
    </ligand>
</feature>
<dbReference type="GO" id="GO:0003677">
    <property type="term" value="F:DNA binding"/>
    <property type="evidence" value="ECO:0007669"/>
    <property type="project" value="UniProtKB-KW"/>
</dbReference>
<keyword evidence="3 12" id="KW-0479">Metal-binding</keyword>
<gene>
    <name evidence="16" type="ORF">GEV33_005247</name>
</gene>
<evidence type="ECO:0000256" key="8">
    <source>
        <dbReference type="ARBA" id="ARBA00023125"/>
    </source>
</evidence>
<protein>
    <submittedName>
        <fullName evidence="16">Uncharacterized protein</fullName>
    </submittedName>
</protein>
<dbReference type="FunFam" id="3.30.160.60:FF:000875">
    <property type="entry name" value="zinc finger protein 236 isoform X7"/>
    <property type="match status" value="1"/>
</dbReference>
<feature type="binding site" evidence="12">
    <location>
        <position position="422"/>
    </location>
    <ligand>
        <name>Zn(2+)</name>
        <dbReference type="ChEBI" id="CHEBI:29105"/>
    </ligand>
</feature>
<keyword evidence="7" id="KW-0805">Transcription regulation</keyword>
<dbReference type="GO" id="GO:0000122">
    <property type="term" value="P:negative regulation of transcription by RNA polymerase II"/>
    <property type="evidence" value="ECO:0007669"/>
    <property type="project" value="UniProtKB-ARBA"/>
</dbReference>
<dbReference type="InterPro" id="IPR013087">
    <property type="entry name" value="Znf_C2H2_type"/>
</dbReference>
<comment type="function">
    <text evidence="1">May be involved in transcriptional regulation.</text>
</comment>
<keyword evidence="4" id="KW-0677">Repeat</keyword>
<evidence type="ECO:0000256" key="5">
    <source>
        <dbReference type="ARBA" id="ARBA00022771"/>
    </source>
</evidence>
<dbReference type="SUPFAM" id="SSF57716">
    <property type="entry name" value="Glucocorticoid receptor-like (DNA-binding domain)"/>
    <property type="match status" value="2"/>
</dbReference>
<evidence type="ECO:0000259" key="15">
    <source>
        <dbReference type="PROSITE" id="PS51915"/>
    </source>
</evidence>
<feature type="domain" description="ZAD" evidence="15">
    <location>
        <begin position="5"/>
        <end position="80"/>
    </location>
</feature>
<keyword evidence="10" id="KW-0539">Nucleus</keyword>
<dbReference type="GO" id="GO:0005634">
    <property type="term" value="C:nucleus"/>
    <property type="evidence" value="ECO:0007669"/>
    <property type="project" value="UniProtKB-SubCell"/>
</dbReference>
<evidence type="ECO:0000256" key="12">
    <source>
        <dbReference type="PROSITE-ProRule" id="PRU01263"/>
    </source>
</evidence>
<feature type="domain" description="C2H2-type" evidence="14">
    <location>
        <begin position="623"/>
        <end position="650"/>
    </location>
</feature>